<evidence type="ECO:0000313" key="1">
    <source>
        <dbReference type="EMBL" id="GAX58001.1"/>
    </source>
</evidence>
<proteinExistence type="predicted"/>
<evidence type="ECO:0000313" key="2">
    <source>
        <dbReference type="Proteomes" id="UP000217446"/>
    </source>
</evidence>
<protein>
    <submittedName>
        <fullName evidence="1">Uncharacterized protein</fullName>
    </submittedName>
</protein>
<gene>
    <name evidence="1" type="ORF">SO3561_09572</name>
</gene>
<accession>A0A250VV46</accession>
<dbReference type="EMBL" id="BDQI01000043">
    <property type="protein sequence ID" value="GAX58001.1"/>
    <property type="molecule type" value="Genomic_DNA"/>
</dbReference>
<comment type="caution">
    <text evidence="1">The sequence shown here is derived from an EMBL/GenBank/DDBJ whole genome shotgun (WGS) entry which is preliminary data.</text>
</comment>
<name>A0A250VV46_STROL</name>
<dbReference type="AlphaFoldDB" id="A0A250VV46"/>
<sequence>MLEAWPSQIGVDRMRMSASMIVSRIPGHASPSPISVFTPGRTSWSEIRMV</sequence>
<organism evidence="1 2">
    <name type="scientific">Streptomyces olivochromogenes</name>
    <dbReference type="NCBI Taxonomy" id="1963"/>
    <lineage>
        <taxon>Bacteria</taxon>
        <taxon>Bacillati</taxon>
        <taxon>Actinomycetota</taxon>
        <taxon>Actinomycetes</taxon>
        <taxon>Kitasatosporales</taxon>
        <taxon>Streptomycetaceae</taxon>
        <taxon>Streptomyces</taxon>
    </lineage>
</organism>
<dbReference type="Proteomes" id="UP000217446">
    <property type="component" value="Unassembled WGS sequence"/>
</dbReference>
<reference evidence="2" key="1">
    <citation type="submission" date="2017-05" db="EMBL/GenBank/DDBJ databases">
        <title>Streptomyces olivochromogenes NBRC 3561 whole genome shotgun sequence.</title>
        <authorList>
            <person name="Dohra H."/>
            <person name="Kodani S."/>
        </authorList>
    </citation>
    <scope>NUCLEOTIDE SEQUENCE [LARGE SCALE GENOMIC DNA]</scope>
    <source>
        <strain evidence="2">NBRC 3561</strain>
    </source>
</reference>
<keyword evidence="2" id="KW-1185">Reference proteome</keyword>